<dbReference type="EMBL" id="KY322437">
    <property type="protein sequence ID" value="AUF82264.1"/>
    <property type="molecule type" value="Genomic_DNA"/>
</dbReference>
<reference evidence="1" key="1">
    <citation type="journal article" date="2018" name="Virology">
        <title>A giant virus infecting green algae encodes key fermentation genes.</title>
        <authorList>
            <person name="Schvarcz C.R."/>
            <person name="Steward G.F."/>
        </authorList>
    </citation>
    <scope>NUCLEOTIDE SEQUENCE [LARGE SCALE GENOMIC DNA]</scope>
</reference>
<evidence type="ECO:0000313" key="1">
    <source>
        <dbReference type="EMBL" id="AUF82264.1"/>
    </source>
</evidence>
<sequence>MTGEISAVRERLIFGFNSFYSDFLADVAKSDDTIKKRLKKHYRVINRKSDSYLLEFYNSAKKNNTLSILFTDFSEEDEKVCDLFVAKGLKYGELTQDLLAHVRILGAIAWMFGELCDIAEEKVNNEEENPEGEDDDSFSAAQAVNDMFERFMESVAGVQMGRSWGSAIEGLVDEEAKDIFKCVLTTLTHHNKTVESDNSLSEPLSDSDKDTMMNAFDMMKCSKLGNIVQEISDSIDKTQLKEAVESGNLGTDNMDMMGNLFKQVSGAITSKLQSGEISNEDLISETMSLMNSVKGIM</sequence>
<name>A0A2P0VMY4_9VIRU</name>
<accession>A0A2P0VMY4</accession>
<proteinExistence type="predicted"/>
<evidence type="ECO:0000313" key="2">
    <source>
        <dbReference type="Proteomes" id="UP000244773"/>
    </source>
</evidence>
<dbReference type="Proteomes" id="UP000244773">
    <property type="component" value="Segment"/>
</dbReference>
<gene>
    <name evidence="1" type="ORF">TetV_172</name>
</gene>
<keyword evidence="2" id="KW-1185">Reference proteome</keyword>
<protein>
    <submittedName>
        <fullName evidence="1">Uncharacterized protein</fullName>
    </submittedName>
</protein>
<organism evidence="1">
    <name type="scientific">Tetraselmis virus 1</name>
    <dbReference type="NCBI Taxonomy" id="2060617"/>
    <lineage>
        <taxon>Viruses</taxon>
        <taxon>Varidnaviria</taxon>
        <taxon>Bamfordvirae</taxon>
        <taxon>Nucleocytoviricota</taxon>
        <taxon>Megaviricetes</taxon>
        <taxon>Imitervirales</taxon>
        <taxon>Allomimiviridae</taxon>
        <taxon>Oceanusvirus</taxon>
        <taxon>Oceanusvirus kaneohense</taxon>
    </lineage>
</organism>